<evidence type="ECO:0000313" key="2">
    <source>
        <dbReference type="Proteomes" id="UP000296862"/>
    </source>
</evidence>
<dbReference type="PANTHER" id="PTHR41913:SF1">
    <property type="entry name" value="DUF1684 DOMAIN-CONTAINING PROTEIN"/>
    <property type="match status" value="1"/>
</dbReference>
<name>A0A4P7PRL2_9FLAO</name>
<keyword evidence="2" id="KW-1185">Reference proteome</keyword>
<dbReference type="Proteomes" id="UP000296862">
    <property type="component" value="Chromosome"/>
</dbReference>
<dbReference type="Pfam" id="PF07920">
    <property type="entry name" value="DUF1684"/>
    <property type="match status" value="1"/>
</dbReference>
<evidence type="ECO:0000313" key="1">
    <source>
        <dbReference type="EMBL" id="QBZ97537.1"/>
    </source>
</evidence>
<organism evidence="1 2">
    <name type="scientific">Flavobacterium sangjuense</name>
    <dbReference type="NCBI Taxonomy" id="2518177"/>
    <lineage>
        <taxon>Bacteria</taxon>
        <taxon>Pseudomonadati</taxon>
        <taxon>Bacteroidota</taxon>
        <taxon>Flavobacteriia</taxon>
        <taxon>Flavobacteriales</taxon>
        <taxon>Flavobacteriaceae</taxon>
        <taxon>Flavobacterium</taxon>
    </lineage>
</organism>
<dbReference type="RefSeq" id="WP_168710269.1">
    <property type="nucleotide sequence ID" value="NZ_CP038810.1"/>
</dbReference>
<gene>
    <name evidence="1" type="ORF">GS03_01029</name>
</gene>
<proteinExistence type="predicted"/>
<dbReference type="PANTHER" id="PTHR41913">
    <property type="entry name" value="DUF1684 DOMAIN-CONTAINING PROTEIN"/>
    <property type="match status" value="1"/>
</dbReference>
<reference evidence="1 2" key="1">
    <citation type="submission" date="2019-04" db="EMBL/GenBank/DDBJ databases">
        <title>Flavobacterium sp. GS03.</title>
        <authorList>
            <person name="Kim H."/>
        </authorList>
    </citation>
    <scope>NUCLEOTIDE SEQUENCE [LARGE SCALE GENOMIC DNA]</scope>
    <source>
        <strain evidence="1 2">GS03</strain>
    </source>
</reference>
<dbReference type="InterPro" id="IPR012467">
    <property type="entry name" value="DUF1684"/>
</dbReference>
<protein>
    <recommendedName>
        <fullName evidence="3">DUF1684 domain-containing protein</fullName>
    </recommendedName>
</protein>
<dbReference type="AlphaFoldDB" id="A0A4P7PRL2"/>
<accession>A0A4P7PRL2</accession>
<dbReference type="EMBL" id="CP038810">
    <property type="protein sequence ID" value="QBZ97537.1"/>
    <property type="molecule type" value="Genomic_DNA"/>
</dbReference>
<sequence>MKILQPLLLIAIMVTATSSYSQKTDYKKEIDTWHKKREEKLKAENGWLNLAGLYWLKEGKNTFGSSDKNQIQFPEGTIDDFAGYFERIGTTVKIVVNKEVLINLNGKPIDEAIVFHPDSIKPLALSHKDLRWTIIKREDRIGIRLRNLKSPLLESFHGVERFPVDANWKIEATLVKTDQPIEIPITNVLGQTTKEKSSGKLVFTVNNEKCSLDVLDEEDGFFILFGDETNGDQTYPAGRFLSASKPDKNGKVILDFNKATNPPCAFTAYATCPLPPIQNRLPVAIKAGEKVFGEH</sequence>
<dbReference type="KEGG" id="fsn:GS03_01029"/>
<evidence type="ECO:0008006" key="3">
    <source>
        <dbReference type="Google" id="ProtNLM"/>
    </source>
</evidence>